<comment type="caution">
    <text evidence="1">The sequence shown here is derived from an EMBL/GenBank/DDBJ whole genome shotgun (WGS) entry which is preliminary data.</text>
</comment>
<keyword evidence="2" id="KW-1185">Reference proteome</keyword>
<dbReference type="Proteomes" id="UP000306918">
    <property type="component" value="Unassembled WGS sequence"/>
</dbReference>
<accession>A0A4S8HDH4</accession>
<name>A0A4S8HDH4_9BACT</name>
<evidence type="ECO:0000313" key="2">
    <source>
        <dbReference type="Proteomes" id="UP000306918"/>
    </source>
</evidence>
<reference evidence="1 2" key="1">
    <citation type="submission" date="2019-04" db="EMBL/GenBank/DDBJ databases">
        <title>Niastella caeni sp. nov., isolated from activated sludge.</title>
        <authorList>
            <person name="Sheng M."/>
        </authorList>
    </citation>
    <scope>NUCLEOTIDE SEQUENCE [LARGE SCALE GENOMIC DNA]</scope>
    <source>
        <strain evidence="1 2">HX-2-15</strain>
    </source>
</reference>
<dbReference type="EMBL" id="STFF01000010">
    <property type="protein sequence ID" value="THU32913.1"/>
    <property type="molecule type" value="Genomic_DNA"/>
</dbReference>
<dbReference type="AlphaFoldDB" id="A0A4S8HDH4"/>
<protein>
    <submittedName>
        <fullName evidence="1">Uncharacterized protein</fullName>
    </submittedName>
</protein>
<gene>
    <name evidence="1" type="ORF">FAM09_26035</name>
</gene>
<sequence>MSRFNKKKKPAYAIKVSRAVNYLGLGDKTVPDVFCYFYELDIFQPHKTVTIDELAHMFRIHRTTALKLIRTIQQEYKRPALNVITVKDICKYHKMDEESIQEYFFHMEAYEFQQRADKLIHK</sequence>
<dbReference type="RefSeq" id="WP_136580105.1">
    <property type="nucleotide sequence ID" value="NZ_STFF01000010.1"/>
</dbReference>
<proteinExistence type="predicted"/>
<dbReference type="OrthoDB" id="9860530at2"/>
<organism evidence="1 2">
    <name type="scientific">Niastella caeni</name>
    <dbReference type="NCBI Taxonomy" id="2569763"/>
    <lineage>
        <taxon>Bacteria</taxon>
        <taxon>Pseudomonadati</taxon>
        <taxon>Bacteroidota</taxon>
        <taxon>Chitinophagia</taxon>
        <taxon>Chitinophagales</taxon>
        <taxon>Chitinophagaceae</taxon>
        <taxon>Niastella</taxon>
    </lineage>
</organism>
<evidence type="ECO:0000313" key="1">
    <source>
        <dbReference type="EMBL" id="THU32913.1"/>
    </source>
</evidence>